<dbReference type="STRING" id="543379.A0A232F0B1"/>
<dbReference type="GO" id="GO:0030289">
    <property type="term" value="C:protein phosphatase 4 complex"/>
    <property type="evidence" value="ECO:0007669"/>
    <property type="project" value="InterPro"/>
</dbReference>
<feature type="region of interest" description="Disordered" evidence="2">
    <location>
        <begin position="323"/>
        <end position="575"/>
    </location>
</feature>
<evidence type="ECO:0000256" key="1">
    <source>
        <dbReference type="ARBA" id="ARBA00009207"/>
    </source>
</evidence>
<feature type="region of interest" description="Disordered" evidence="2">
    <location>
        <begin position="282"/>
        <end position="302"/>
    </location>
</feature>
<dbReference type="OrthoDB" id="341898at2759"/>
<comment type="similarity">
    <text evidence="1">Belongs to the PPP4R2 family.</text>
</comment>
<feature type="region of interest" description="Disordered" evidence="2">
    <location>
        <begin position="162"/>
        <end position="201"/>
    </location>
</feature>
<comment type="caution">
    <text evidence="3">The sequence shown here is derived from an EMBL/GenBank/DDBJ whole genome shotgun (WGS) entry which is preliminary data.</text>
</comment>
<dbReference type="EMBL" id="NNAY01001444">
    <property type="protein sequence ID" value="OXU23957.1"/>
    <property type="molecule type" value="Genomic_DNA"/>
</dbReference>
<protein>
    <recommendedName>
        <fullName evidence="5">Serine/threonine-protein phosphatase 4 regulatory subunit 2</fullName>
    </recommendedName>
</protein>
<dbReference type="InterPro" id="IPR015267">
    <property type="entry name" value="PPP4R2"/>
</dbReference>
<organism evidence="3 4">
    <name type="scientific">Trichomalopsis sarcophagae</name>
    <dbReference type="NCBI Taxonomy" id="543379"/>
    <lineage>
        <taxon>Eukaryota</taxon>
        <taxon>Metazoa</taxon>
        <taxon>Ecdysozoa</taxon>
        <taxon>Arthropoda</taxon>
        <taxon>Hexapoda</taxon>
        <taxon>Insecta</taxon>
        <taxon>Pterygota</taxon>
        <taxon>Neoptera</taxon>
        <taxon>Endopterygota</taxon>
        <taxon>Hymenoptera</taxon>
        <taxon>Apocrita</taxon>
        <taxon>Proctotrupomorpha</taxon>
        <taxon>Chalcidoidea</taxon>
        <taxon>Pteromalidae</taxon>
        <taxon>Pteromalinae</taxon>
        <taxon>Trichomalopsis</taxon>
    </lineage>
</organism>
<dbReference type="PANTHER" id="PTHR16487">
    <property type="entry name" value="PPP4R2-RELATED PROTEIN"/>
    <property type="match status" value="1"/>
</dbReference>
<dbReference type="Proteomes" id="UP000215335">
    <property type="component" value="Unassembled WGS sequence"/>
</dbReference>
<dbReference type="AlphaFoldDB" id="A0A232F0B1"/>
<dbReference type="Pfam" id="PF09184">
    <property type="entry name" value="PPP4R2"/>
    <property type="match status" value="1"/>
</dbReference>
<feature type="compositionally biased region" description="Basic and acidic residues" evidence="2">
    <location>
        <begin position="470"/>
        <end position="481"/>
    </location>
</feature>
<feature type="compositionally biased region" description="Polar residues" evidence="2">
    <location>
        <begin position="408"/>
        <end position="424"/>
    </location>
</feature>
<dbReference type="GO" id="GO:0005634">
    <property type="term" value="C:nucleus"/>
    <property type="evidence" value="ECO:0007669"/>
    <property type="project" value="TreeGrafter"/>
</dbReference>
<feature type="compositionally biased region" description="Basic and acidic residues" evidence="2">
    <location>
        <begin position="439"/>
        <end position="457"/>
    </location>
</feature>
<evidence type="ECO:0000256" key="2">
    <source>
        <dbReference type="SAM" id="MobiDB-lite"/>
    </source>
</evidence>
<gene>
    <name evidence="3" type="ORF">TSAR_005008</name>
</gene>
<name>A0A232F0B1_9HYME</name>
<feature type="region of interest" description="Disordered" evidence="2">
    <location>
        <begin position="1"/>
        <end position="25"/>
    </location>
</feature>
<accession>A0A232F0B1</accession>
<dbReference type="GO" id="GO:0019888">
    <property type="term" value="F:protein phosphatase regulator activity"/>
    <property type="evidence" value="ECO:0007669"/>
    <property type="project" value="InterPro"/>
</dbReference>
<sequence length="635" mass="69417">ICGEHGTESSTAGTSSLSKAPAAKMENPEEVLQALDEFQKMRPSEIPRELEDYLCWVARTGDPVYQWSLIKALFREKLLRVMTEFYESCPSLDLTPCPNVEQFNYDIMKSNLLERLESFANAPFTVQRICELLTTPRKEYNRIDKFMRAIEKNILVVSTRKPGPYGRRSENGDSMVNGSVEDETSHHAGENEEMSEENSVGTALNTTLYEEDTIESPHSVVDSTASSFVPSSTEFNPVTTMPVQALPVQEAASVVQNLTTTVNQEATAIVNDVSDAMINEDTSSQPSLELESDDNDSSDSKKLQTTFQAKDFTAEEDKTVKTYSEALKTGKPEESIDTAEPSKESNQLMQSTMSNERLLNDNSSDSQSSDKADNLEDVAQSSESETNQDEASPVVEEPVSEKSEAESNICSDNFPLENSNSSVKNDSEDVVPESSEPQAEAKVDTEVKDESETKAAAEEADVSPADSSENSDKDTSEKTELNDVSEVVKPIIEEPPIELADTISVTKPESSEITIEETTEDEETKASKAIVPDPIPIVEEPKDGESTAEDWNSSVSVTEVASESKDPASTIKNGLAEPVITSDQVEDNKMVVAGCEEAPSKGPSESMDVDNEEISGGEVLQDEPMEQELTEAMNS</sequence>
<reference evidence="3 4" key="1">
    <citation type="journal article" date="2017" name="Curr. Biol.">
        <title>The Evolution of Venom by Co-option of Single-Copy Genes.</title>
        <authorList>
            <person name="Martinson E.O."/>
            <person name="Mrinalini"/>
            <person name="Kelkar Y.D."/>
            <person name="Chang C.H."/>
            <person name="Werren J.H."/>
        </authorList>
    </citation>
    <scope>NUCLEOTIDE SEQUENCE [LARGE SCALE GENOMIC DNA]</scope>
    <source>
        <strain evidence="3 4">Alberta</strain>
        <tissue evidence="3">Whole body</tissue>
    </source>
</reference>
<proteinExistence type="inferred from homology"/>
<feature type="non-terminal residue" evidence="3">
    <location>
        <position position="1"/>
    </location>
</feature>
<evidence type="ECO:0008006" key="5">
    <source>
        <dbReference type="Google" id="ProtNLM"/>
    </source>
</evidence>
<evidence type="ECO:0000313" key="4">
    <source>
        <dbReference type="Proteomes" id="UP000215335"/>
    </source>
</evidence>
<feature type="compositionally biased region" description="Acidic residues" evidence="2">
    <location>
        <begin position="514"/>
        <end position="523"/>
    </location>
</feature>
<feature type="compositionally biased region" description="Polar residues" evidence="2">
    <location>
        <begin position="8"/>
        <end position="18"/>
    </location>
</feature>
<dbReference type="PANTHER" id="PTHR16487:SF0">
    <property type="entry name" value="PROTEIN PHOSPHATASE 4 REGULATORY SUBUNIT 2-RELATED"/>
    <property type="match status" value="1"/>
</dbReference>
<feature type="region of interest" description="Disordered" evidence="2">
    <location>
        <begin position="616"/>
        <end position="635"/>
    </location>
</feature>
<feature type="compositionally biased region" description="Acidic residues" evidence="2">
    <location>
        <begin position="616"/>
        <end position="629"/>
    </location>
</feature>
<evidence type="ECO:0000313" key="3">
    <source>
        <dbReference type="EMBL" id="OXU23957.1"/>
    </source>
</evidence>
<keyword evidence="4" id="KW-1185">Reference proteome</keyword>
<dbReference type="GO" id="GO:0005737">
    <property type="term" value="C:cytoplasm"/>
    <property type="evidence" value="ECO:0007669"/>
    <property type="project" value="TreeGrafter"/>
</dbReference>
<feature type="compositionally biased region" description="Polar residues" evidence="2">
    <location>
        <begin position="344"/>
        <end position="357"/>
    </location>
</feature>